<evidence type="ECO:0000313" key="2">
    <source>
        <dbReference type="Proteomes" id="UP000269198"/>
    </source>
</evidence>
<evidence type="ECO:0000313" key="1">
    <source>
        <dbReference type="EMBL" id="RNL86625.1"/>
    </source>
</evidence>
<name>A0A3N0EFJ3_9ACTN</name>
<protein>
    <submittedName>
        <fullName evidence="1">Uncharacterized protein</fullName>
    </submittedName>
</protein>
<dbReference type="AlphaFoldDB" id="A0A3N0EFJ3"/>
<dbReference type="Proteomes" id="UP000269198">
    <property type="component" value="Unassembled WGS sequence"/>
</dbReference>
<comment type="caution">
    <text evidence="1">The sequence shown here is derived from an EMBL/GenBank/DDBJ whole genome shotgun (WGS) entry which is preliminary data.</text>
</comment>
<proteinExistence type="predicted"/>
<sequence length="130" mass="14237">MRYLSPPLAIGALRRGKEIEQFLGGFDHGEQHIIRWATLGPGEDRVTLYLGEVVDVGTDSFLDVSEFPPLDPDEESWGKIIGAVADPNEALALAEHHLGASQDRWVNQGVIGSEYQDYRAARSHGSSPNP</sequence>
<gene>
    <name evidence="1" type="ORF">EFW17_05430</name>
</gene>
<organism evidence="1 2">
    <name type="scientific">Halostreptopolyspora alba</name>
    <dbReference type="NCBI Taxonomy" id="2487137"/>
    <lineage>
        <taxon>Bacteria</taxon>
        <taxon>Bacillati</taxon>
        <taxon>Actinomycetota</taxon>
        <taxon>Actinomycetes</taxon>
        <taxon>Streptosporangiales</taxon>
        <taxon>Nocardiopsidaceae</taxon>
        <taxon>Halostreptopolyspora</taxon>
    </lineage>
</organism>
<keyword evidence="2" id="KW-1185">Reference proteome</keyword>
<accession>A0A3N0EFJ3</accession>
<reference evidence="1 2" key="1">
    <citation type="submission" date="2018-11" db="EMBL/GenBank/DDBJ databases">
        <title>The genome draft of YIM 96095.</title>
        <authorList>
            <person name="Tang S.-K."/>
            <person name="Chunyu W.-X."/>
            <person name="Feng Y.-Z."/>
        </authorList>
    </citation>
    <scope>NUCLEOTIDE SEQUENCE [LARGE SCALE GENOMIC DNA]</scope>
    <source>
        <strain evidence="1 2">YIM 96095</strain>
    </source>
</reference>
<dbReference type="EMBL" id="RJMB01000003">
    <property type="protein sequence ID" value="RNL86625.1"/>
    <property type="molecule type" value="Genomic_DNA"/>
</dbReference>